<proteinExistence type="predicted"/>
<name>A0A645IHH4_9ZZZZ</name>
<reference evidence="1" key="1">
    <citation type="submission" date="2019-08" db="EMBL/GenBank/DDBJ databases">
        <authorList>
            <person name="Kucharzyk K."/>
            <person name="Murdoch R.W."/>
            <person name="Higgins S."/>
            <person name="Loffler F."/>
        </authorList>
    </citation>
    <scope>NUCLEOTIDE SEQUENCE</scope>
</reference>
<dbReference type="EMBL" id="VSSQ01109487">
    <property type="protein sequence ID" value="MPN47754.1"/>
    <property type="molecule type" value="Genomic_DNA"/>
</dbReference>
<gene>
    <name evidence="1" type="ORF">SDC9_195358</name>
</gene>
<protein>
    <submittedName>
        <fullName evidence="1">Uncharacterized protein</fullName>
    </submittedName>
</protein>
<dbReference type="AlphaFoldDB" id="A0A645IHH4"/>
<comment type="caution">
    <text evidence="1">The sequence shown here is derived from an EMBL/GenBank/DDBJ whole genome shotgun (WGS) entry which is preliminary data.</text>
</comment>
<evidence type="ECO:0000313" key="1">
    <source>
        <dbReference type="EMBL" id="MPN47754.1"/>
    </source>
</evidence>
<organism evidence="1">
    <name type="scientific">bioreactor metagenome</name>
    <dbReference type="NCBI Taxonomy" id="1076179"/>
    <lineage>
        <taxon>unclassified sequences</taxon>
        <taxon>metagenomes</taxon>
        <taxon>ecological metagenomes</taxon>
    </lineage>
</organism>
<accession>A0A645IHH4</accession>
<sequence length="147" mass="16036">MHHAAIVADAAVLGKHIVYRHFLHRRHRCLGLIGAGGLYALQIVQHGGIGAHLHDGWHLLALLEEALRPGARRVVAVPVEAVGQIQALGRLQAQAVDLGNVDQRCGQHLLGRDAELRRLLEHVGRVARSIRQPDHIGLGGLCLHDLR</sequence>